<organism evidence="10 11">
    <name type="scientific">Acetivibrio thermocellus AD2</name>
    <dbReference type="NCBI Taxonomy" id="1138384"/>
    <lineage>
        <taxon>Bacteria</taxon>
        <taxon>Bacillati</taxon>
        <taxon>Bacillota</taxon>
        <taxon>Clostridia</taxon>
        <taxon>Eubacteriales</taxon>
        <taxon>Oscillospiraceae</taxon>
        <taxon>Acetivibrio</taxon>
    </lineage>
</organism>
<dbReference type="GO" id="GO:0030248">
    <property type="term" value="F:cellulose binding"/>
    <property type="evidence" value="ECO:0007669"/>
    <property type="project" value="InterPro"/>
</dbReference>
<dbReference type="Proteomes" id="UP000223596">
    <property type="component" value="Unassembled WGS sequence"/>
</dbReference>
<dbReference type="GO" id="GO:0005886">
    <property type="term" value="C:plasma membrane"/>
    <property type="evidence" value="ECO:0007669"/>
    <property type="project" value="UniProtKB-SubCell"/>
</dbReference>
<evidence type="ECO:0000256" key="2">
    <source>
        <dbReference type="ARBA" id="ARBA00022475"/>
    </source>
</evidence>
<evidence type="ECO:0000256" key="3">
    <source>
        <dbReference type="ARBA" id="ARBA00022692"/>
    </source>
</evidence>
<reference evidence="10 11" key="1">
    <citation type="submission" date="2017-09" db="EMBL/GenBank/DDBJ databases">
        <title>Evaluation of Pacific Biosciences Sequencing Technology to Finishing C. thermocellum Genome Sequences.</title>
        <authorList>
            <person name="Brown S."/>
        </authorList>
    </citation>
    <scope>NUCLEOTIDE SEQUENCE [LARGE SCALE GENOMIC DNA]</scope>
    <source>
        <strain evidence="10 11">AD2</strain>
    </source>
</reference>
<evidence type="ECO:0000256" key="1">
    <source>
        <dbReference type="ARBA" id="ARBA00004162"/>
    </source>
</evidence>
<evidence type="ECO:0000256" key="4">
    <source>
        <dbReference type="ARBA" id="ARBA00022989"/>
    </source>
</evidence>
<protein>
    <submittedName>
        <fullName evidence="10">Anti-sigma factor-like protein</fullName>
    </submittedName>
</protein>
<dbReference type="Pfam" id="PF00942">
    <property type="entry name" value="CBM_3"/>
    <property type="match status" value="1"/>
</dbReference>
<dbReference type="SMART" id="SM01067">
    <property type="entry name" value="CBM_3"/>
    <property type="match status" value="1"/>
</dbReference>
<comment type="caution">
    <text evidence="10">The sequence shown here is derived from an EMBL/GenBank/DDBJ whole genome shotgun (WGS) entry which is preliminary data.</text>
</comment>
<feature type="compositionally biased region" description="Low complexity" evidence="6">
    <location>
        <begin position="311"/>
        <end position="361"/>
    </location>
</feature>
<dbReference type="InterPro" id="IPR008965">
    <property type="entry name" value="CBM2/CBM3_carb-bd_dom_sf"/>
</dbReference>
<name>A0AB36THV3_ACETH</name>
<feature type="transmembrane region" description="Helical" evidence="7">
    <location>
        <begin position="55"/>
        <end position="77"/>
    </location>
</feature>
<comment type="subcellular location">
    <subcellularLocation>
        <location evidence="1">Cell membrane</location>
        <topology evidence="1">Single-pass membrane protein</topology>
    </subcellularLocation>
</comment>
<keyword evidence="2" id="KW-1003">Cell membrane</keyword>
<dbReference type="PROSITE" id="PS51849">
    <property type="entry name" value="RSGI_N"/>
    <property type="match status" value="1"/>
</dbReference>
<dbReference type="InterPro" id="IPR001956">
    <property type="entry name" value="CBM3"/>
</dbReference>
<dbReference type="InterPro" id="IPR055431">
    <property type="entry name" value="RsgI_M"/>
</dbReference>
<keyword evidence="3 7" id="KW-0812">Transmembrane</keyword>
<dbReference type="Pfam" id="PF12791">
    <property type="entry name" value="RsgI_N"/>
    <property type="match status" value="1"/>
</dbReference>
<evidence type="ECO:0000313" key="11">
    <source>
        <dbReference type="Proteomes" id="UP000223596"/>
    </source>
</evidence>
<keyword evidence="5 7" id="KW-0472">Membrane</keyword>
<accession>A0AB36THV3</accession>
<feature type="region of interest" description="Disordered" evidence="6">
    <location>
        <begin position="311"/>
        <end position="371"/>
    </location>
</feature>
<dbReference type="EMBL" id="PDBW01000001">
    <property type="protein sequence ID" value="PFH03101.1"/>
    <property type="molecule type" value="Genomic_DNA"/>
</dbReference>
<dbReference type="InterPro" id="IPR024449">
    <property type="entry name" value="Anti-sigma_RsgI_N"/>
</dbReference>
<keyword evidence="4 7" id="KW-1133">Transmembrane helix</keyword>
<evidence type="ECO:0000259" key="8">
    <source>
        <dbReference type="PROSITE" id="PS51172"/>
    </source>
</evidence>
<evidence type="ECO:0000256" key="7">
    <source>
        <dbReference type="SAM" id="Phobius"/>
    </source>
</evidence>
<dbReference type="Gene3D" id="2.60.40.710">
    <property type="entry name" value="Endoglucanase-like"/>
    <property type="match status" value="1"/>
</dbReference>
<feature type="domain" description="CBM3" evidence="8">
    <location>
        <begin position="371"/>
        <end position="522"/>
    </location>
</feature>
<evidence type="ECO:0000313" key="10">
    <source>
        <dbReference type="EMBL" id="PFH03101.1"/>
    </source>
</evidence>
<proteinExistence type="predicted"/>
<dbReference type="PROSITE" id="PS51172">
    <property type="entry name" value="CBM3"/>
    <property type="match status" value="1"/>
</dbReference>
<dbReference type="GO" id="GO:0005975">
    <property type="term" value="P:carbohydrate metabolic process"/>
    <property type="evidence" value="ECO:0007669"/>
    <property type="project" value="InterPro"/>
</dbReference>
<dbReference type="Pfam" id="PF23750">
    <property type="entry name" value="RsgI_M"/>
    <property type="match status" value="1"/>
</dbReference>
<dbReference type="RefSeq" id="WP_003512704.1">
    <property type="nucleotide sequence ID" value="NZ_CP013828.1"/>
</dbReference>
<evidence type="ECO:0000259" key="9">
    <source>
        <dbReference type="PROSITE" id="PS51849"/>
    </source>
</evidence>
<gene>
    <name evidence="10" type="ORF">M972_111897</name>
</gene>
<feature type="domain" description="RsgI N-terminal anti-sigma" evidence="9">
    <location>
        <begin position="2"/>
        <end position="49"/>
    </location>
</feature>
<dbReference type="GeneID" id="35804499"/>
<dbReference type="SMR" id="A0AB36THV3"/>
<sequence>MNLGVVIKIKRKKAIIVTETGEFKAVNARNGMFLGQKILFDQQDVIENNRNGIGLAYSAAIAGMVAVFVFMFTYFGLHNFNGTFAYVDVDINPSVEFAVNRDGIVVNAEPLNDDGRKVLEELIYKDALLEDVILDLVDKSRKYGFIEDNDRKNIILISAALNSDEQEQRNDFEKKLVDNLMPELENLDVNIEMRFVIASKEQRKKAQENKVSMGKYMIYEMARRQGEKLTLESIMSETLENLLLGQDFGVIETEKTPVNTPVKSTATPTKALAAEITPTKTPEQVVMTPANTPAKPTAAPTKAPAAVAVTSAKTPERATTVPVNTPVKPTDAPTKSPATATATATRAPVKATATPAKTLKPSDTPVKTPDGEQSVKVRFYNNNTLSETGVIYMRINVINTGNAPLDLSDLKLRYYYTIDSESEQRFNCDWSSIGAHNVTGSFGKVNPSRNGADTYVEIGFTKEAGMLQPGESVELNARFSKTDNTQYNKADDYSFNSHYYEYVDWDRITAYISGILKWGREP</sequence>
<evidence type="ECO:0000256" key="5">
    <source>
        <dbReference type="ARBA" id="ARBA00023136"/>
    </source>
</evidence>
<evidence type="ECO:0000256" key="6">
    <source>
        <dbReference type="SAM" id="MobiDB-lite"/>
    </source>
</evidence>
<dbReference type="InterPro" id="IPR036966">
    <property type="entry name" value="CBM3_sf"/>
</dbReference>
<dbReference type="SUPFAM" id="SSF49384">
    <property type="entry name" value="Carbohydrate-binding domain"/>
    <property type="match status" value="1"/>
</dbReference>
<dbReference type="AlphaFoldDB" id="A0AB36THV3"/>